<gene>
    <name evidence="2" type="ORF">RhiirA5_418257</name>
</gene>
<protein>
    <recommendedName>
        <fullName evidence="4">RNase H type-1 domain-containing protein</fullName>
    </recommendedName>
</protein>
<reference evidence="2 3" key="1">
    <citation type="submission" date="2016-04" db="EMBL/GenBank/DDBJ databases">
        <title>Genome analyses suggest a sexual origin of heterokaryosis in a supposedly ancient asexual fungus.</title>
        <authorList>
            <person name="Ropars J."/>
            <person name="Sedzielewska K."/>
            <person name="Noel J."/>
            <person name="Charron P."/>
            <person name="Farinelli L."/>
            <person name="Marton T."/>
            <person name="Kruger M."/>
            <person name="Pelin A."/>
            <person name="Brachmann A."/>
            <person name="Corradi N."/>
        </authorList>
    </citation>
    <scope>NUCLEOTIDE SEQUENCE [LARGE SCALE GENOMIC DNA]</scope>
    <source>
        <strain evidence="2 3">A5</strain>
    </source>
</reference>
<reference evidence="2 3" key="2">
    <citation type="submission" date="2017-09" db="EMBL/GenBank/DDBJ databases">
        <title>Extensive intraspecific genome diversity in a model arbuscular mycorrhizal fungus.</title>
        <authorList>
            <person name="Chen E.C."/>
            <person name="Morin E."/>
            <person name="Beaudet D."/>
            <person name="Noel J."/>
            <person name="Ndikumana S."/>
            <person name="Charron P."/>
            <person name="St-Onge C."/>
            <person name="Giorgi J."/>
            <person name="Grigoriev I.V."/>
            <person name="Roux C."/>
            <person name="Martin F.M."/>
            <person name="Corradi N."/>
        </authorList>
    </citation>
    <scope>NUCLEOTIDE SEQUENCE [LARGE SCALE GENOMIC DNA]</scope>
    <source>
        <strain evidence="2 3">A5</strain>
    </source>
</reference>
<feature type="compositionally biased region" description="Basic and acidic residues" evidence="1">
    <location>
        <begin position="236"/>
        <end position="245"/>
    </location>
</feature>
<evidence type="ECO:0000256" key="1">
    <source>
        <dbReference type="SAM" id="MobiDB-lite"/>
    </source>
</evidence>
<name>A0A2N0PKP7_9GLOM</name>
<proteinExistence type="predicted"/>
<evidence type="ECO:0008006" key="4">
    <source>
        <dbReference type="Google" id="ProtNLM"/>
    </source>
</evidence>
<organism evidence="2 3">
    <name type="scientific">Rhizophagus irregularis</name>
    <dbReference type="NCBI Taxonomy" id="588596"/>
    <lineage>
        <taxon>Eukaryota</taxon>
        <taxon>Fungi</taxon>
        <taxon>Fungi incertae sedis</taxon>
        <taxon>Mucoromycota</taxon>
        <taxon>Glomeromycotina</taxon>
        <taxon>Glomeromycetes</taxon>
        <taxon>Glomerales</taxon>
        <taxon>Glomeraceae</taxon>
        <taxon>Rhizophagus</taxon>
    </lineage>
</organism>
<feature type="region of interest" description="Disordered" evidence="1">
    <location>
        <begin position="223"/>
        <end position="270"/>
    </location>
</feature>
<dbReference type="VEuPathDB" id="FungiDB:RhiirA1_386710"/>
<dbReference type="EMBL" id="LLXJ01000646">
    <property type="protein sequence ID" value="PKC07378.1"/>
    <property type="molecule type" value="Genomic_DNA"/>
</dbReference>
<accession>A0A2N0PKP7</accession>
<evidence type="ECO:0000313" key="2">
    <source>
        <dbReference type="EMBL" id="PKC07378.1"/>
    </source>
</evidence>
<dbReference type="Gene3D" id="3.30.420.10">
    <property type="entry name" value="Ribonuclease H-like superfamily/Ribonuclease H"/>
    <property type="match status" value="1"/>
</dbReference>
<dbReference type="VEuPathDB" id="FungiDB:RhiirFUN_010737"/>
<dbReference type="VEuPathDB" id="FungiDB:RhiirFUN_010738"/>
<evidence type="ECO:0000313" key="3">
    <source>
        <dbReference type="Proteomes" id="UP000232722"/>
    </source>
</evidence>
<feature type="compositionally biased region" description="Polar residues" evidence="1">
    <location>
        <begin position="249"/>
        <end position="270"/>
    </location>
</feature>
<dbReference type="SUPFAM" id="SSF53098">
    <property type="entry name" value="Ribonuclease H-like"/>
    <property type="match status" value="1"/>
</dbReference>
<dbReference type="InterPro" id="IPR036397">
    <property type="entry name" value="RNaseH_sf"/>
</dbReference>
<dbReference type="GO" id="GO:0003676">
    <property type="term" value="F:nucleic acid binding"/>
    <property type="evidence" value="ECO:0007669"/>
    <property type="project" value="InterPro"/>
</dbReference>
<comment type="caution">
    <text evidence="2">The sequence shown here is derived from an EMBL/GenBank/DDBJ whole genome shotgun (WGS) entry which is preliminary data.</text>
</comment>
<dbReference type="AlphaFoldDB" id="A0A2N0PKP7"/>
<dbReference type="VEuPathDB" id="FungiDB:FUN_006831"/>
<dbReference type="Proteomes" id="UP000232722">
    <property type="component" value="Unassembled WGS sequence"/>
</dbReference>
<sequence length="417" mass="47866">MEAYEIVNINTGCMIKVLEKINHLEFMDDANLISRSKEGLIELYAVGKKSEANEEDHILDDVTIKINCSSIREGFSQENIKYYAWKKLTTKEYIFLWNTVVIPIIEYQLQCTVLSGTLIDRLDSKIRNLINNINALQKGFLSKTILYCIYCVNINDNLLGRIMKVKIALMARCSPTPRQHQRYRFGATCTVNVPLSLHSYKPKRWAYVTFMIPGTSGCCDGTNYRSPSSRSRSRSKSCDRSRFEASRSGPANPNSDQRNQKSSSHKQTPQSGLKFIYSSYELVKDVYEAYGNLRVVKNYWNELEKEFLDKDLDSLLNIDCRLNIIEKILEGASKKGDVCGIGWVIFNSINNIISEEHLRIIDNFEVLELEILAIITALMTVKEESKIQIYTDSLGFIKVLFIKRWNELFTKGNSMVN</sequence>
<dbReference type="InterPro" id="IPR012337">
    <property type="entry name" value="RNaseH-like_sf"/>
</dbReference>